<dbReference type="Proteomes" id="UP000324222">
    <property type="component" value="Unassembled WGS sequence"/>
</dbReference>
<reference evidence="1 2" key="1">
    <citation type="submission" date="2019-05" db="EMBL/GenBank/DDBJ databases">
        <title>Another draft genome of Portunus trituberculatus and its Hox gene families provides insights of decapod evolution.</title>
        <authorList>
            <person name="Jeong J.-H."/>
            <person name="Song I."/>
            <person name="Kim S."/>
            <person name="Choi T."/>
            <person name="Kim D."/>
            <person name="Ryu S."/>
            <person name="Kim W."/>
        </authorList>
    </citation>
    <scope>NUCLEOTIDE SEQUENCE [LARGE SCALE GENOMIC DNA]</scope>
    <source>
        <tissue evidence="1">Muscle</tissue>
    </source>
</reference>
<gene>
    <name evidence="1" type="ORF">E2C01_038504</name>
</gene>
<organism evidence="1 2">
    <name type="scientific">Portunus trituberculatus</name>
    <name type="common">Swimming crab</name>
    <name type="synonym">Neptunus trituberculatus</name>
    <dbReference type="NCBI Taxonomy" id="210409"/>
    <lineage>
        <taxon>Eukaryota</taxon>
        <taxon>Metazoa</taxon>
        <taxon>Ecdysozoa</taxon>
        <taxon>Arthropoda</taxon>
        <taxon>Crustacea</taxon>
        <taxon>Multicrustacea</taxon>
        <taxon>Malacostraca</taxon>
        <taxon>Eumalacostraca</taxon>
        <taxon>Eucarida</taxon>
        <taxon>Decapoda</taxon>
        <taxon>Pleocyemata</taxon>
        <taxon>Brachyura</taxon>
        <taxon>Eubrachyura</taxon>
        <taxon>Portunoidea</taxon>
        <taxon>Portunidae</taxon>
        <taxon>Portuninae</taxon>
        <taxon>Portunus</taxon>
    </lineage>
</organism>
<proteinExistence type="predicted"/>
<evidence type="ECO:0000313" key="2">
    <source>
        <dbReference type="Proteomes" id="UP000324222"/>
    </source>
</evidence>
<comment type="caution">
    <text evidence="1">The sequence shown here is derived from an EMBL/GenBank/DDBJ whole genome shotgun (WGS) entry which is preliminary data.</text>
</comment>
<accession>A0A5B7FKA9</accession>
<keyword evidence="2" id="KW-1185">Reference proteome</keyword>
<dbReference type="AlphaFoldDB" id="A0A5B7FKA9"/>
<sequence>MRIEKVGGNRKGSTVGCLRQLCFAEEKKIRFSSEESTLSYRDFGYLVLLLSRTYEKLLRFRYRNLRCLLSRAQP</sequence>
<dbReference type="EMBL" id="VSRR010006453">
    <property type="protein sequence ID" value="MPC44824.1"/>
    <property type="molecule type" value="Genomic_DNA"/>
</dbReference>
<protein>
    <submittedName>
        <fullName evidence="1">Uncharacterized protein</fullName>
    </submittedName>
</protein>
<name>A0A5B7FKA9_PORTR</name>
<evidence type="ECO:0000313" key="1">
    <source>
        <dbReference type="EMBL" id="MPC44824.1"/>
    </source>
</evidence>